<organism evidence="10 11">
    <name type="scientific">Fusarium agapanthi</name>
    <dbReference type="NCBI Taxonomy" id="1803897"/>
    <lineage>
        <taxon>Eukaryota</taxon>
        <taxon>Fungi</taxon>
        <taxon>Dikarya</taxon>
        <taxon>Ascomycota</taxon>
        <taxon>Pezizomycotina</taxon>
        <taxon>Sordariomycetes</taxon>
        <taxon>Hypocreomycetidae</taxon>
        <taxon>Hypocreales</taxon>
        <taxon>Nectriaceae</taxon>
        <taxon>Fusarium</taxon>
        <taxon>Fusarium fujikuroi species complex</taxon>
    </lineage>
</organism>
<dbReference type="SUPFAM" id="SSF52279">
    <property type="entry name" value="Beta-D-glucan exohydrolase, C-terminal domain"/>
    <property type="match status" value="1"/>
</dbReference>
<proteinExistence type="inferred from homology"/>
<dbReference type="InterPro" id="IPR050288">
    <property type="entry name" value="Cellulose_deg_GH3"/>
</dbReference>
<feature type="transmembrane region" description="Helical" evidence="8">
    <location>
        <begin position="105"/>
        <end position="124"/>
    </location>
</feature>
<dbReference type="PANTHER" id="PTHR42715">
    <property type="entry name" value="BETA-GLUCOSIDASE"/>
    <property type="match status" value="1"/>
</dbReference>
<name>A0A9P5BFI4_9HYPO</name>
<dbReference type="OrthoDB" id="2533084at2759"/>
<gene>
    <name evidence="10" type="ORF">FAGAP_2525</name>
</gene>
<keyword evidence="4" id="KW-0732">Signal</keyword>
<dbReference type="InterPro" id="IPR002772">
    <property type="entry name" value="Glyco_hydro_3_C"/>
</dbReference>
<protein>
    <recommendedName>
        <fullName evidence="3">beta-glucosidase</fullName>
        <ecNumber evidence="3">3.2.1.21</ecNumber>
    </recommendedName>
</protein>
<evidence type="ECO:0000259" key="9">
    <source>
        <dbReference type="Pfam" id="PF01915"/>
    </source>
</evidence>
<evidence type="ECO:0000256" key="6">
    <source>
        <dbReference type="ARBA" id="ARBA00023277"/>
    </source>
</evidence>
<evidence type="ECO:0000256" key="8">
    <source>
        <dbReference type="SAM" id="Phobius"/>
    </source>
</evidence>
<dbReference type="EC" id="3.2.1.21" evidence="3"/>
<feature type="transmembrane region" description="Helical" evidence="8">
    <location>
        <begin position="136"/>
        <end position="159"/>
    </location>
</feature>
<evidence type="ECO:0000256" key="7">
    <source>
        <dbReference type="ARBA" id="ARBA00023295"/>
    </source>
</evidence>
<dbReference type="InterPro" id="IPR036259">
    <property type="entry name" value="MFS_trans_sf"/>
</dbReference>
<keyword evidence="7" id="KW-0326">Glycosidase</keyword>
<dbReference type="Gene3D" id="3.40.50.1700">
    <property type="entry name" value="Glycoside hydrolase family 3 C-terminal domain"/>
    <property type="match status" value="1"/>
</dbReference>
<accession>A0A9P5BFI4</accession>
<keyword evidence="6" id="KW-0119">Carbohydrate metabolism</keyword>
<dbReference type="GO" id="GO:0008422">
    <property type="term" value="F:beta-glucosidase activity"/>
    <property type="evidence" value="ECO:0007669"/>
    <property type="project" value="UniProtKB-EC"/>
</dbReference>
<dbReference type="SUPFAM" id="SSF103473">
    <property type="entry name" value="MFS general substrate transporter"/>
    <property type="match status" value="1"/>
</dbReference>
<keyword evidence="11" id="KW-1185">Reference proteome</keyword>
<evidence type="ECO:0000313" key="11">
    <source>
        <dbReference type="Proteomes" id="UP000737391"/>
    </source>
</evidence>
<dbReference type="Proteomes" id="UP000737391">
    <property type="component" value="Unassembled WGS sequence"/>
</dbReference>
<dbReference type="GO" id="GO:0009251">
    <property type="term" value="P:glucan catabolic process"/>
    <property type="evidence" value="ECO:0007669"/>
    <property type="project" value="TreeGrafter"/>
</dbReference>
<feature type="transmembrane region" description="Helical" evidence="8">
    <location>
        <begin position="72"/>
        <end position="93"/>
    </location>
</feature>
<evidence type="ECO:0000256" key="1">
    <source>
        <dbReference type="ARBA" id="ARBA00000448"/>
    </source>
</evidence>
<dbReference type="PANTHER" id="PTHR42715:SF5">
    <property type="entry name" value="BETA-GLUCOSIDASE M-RELATED"/>
    <property type="match status" value="1"/>
</dbReference>
<evidence type="ECO:0000256" key="5">
    <source>
        <dbReference type="ARBA" id="ARBA00022801"/>
    </source>
</evidence>
<comment type="catalytic activity">
    <reaction evidence="1">
        <text>Hydrolysis of terminal, non-reducing beta-D-glucosyl residues with release of beta-D-glucose.</text>
        <dbReference type="EC" id="3.2.1.21"/>
    </reaction>
</comment>
<evidence type="ECO:0000256" key="2">
    <source>
        <dbReference type="ARBA" id="ARBA00005336"/>
    </source>
</evidence>
<comment type="caution">
    <text evidence="10">The sequence shown here is derived from an EMBL/GenBank/DDBJ whole genome shotgun (WGS) entry which is preliminary data.</text>
</comment>
<reference evidence="10" key="1">
    <citation type="submission" date="2020-01" db="EMBL/GenBank/DDBJ databases">
        <title>Identification and distribution of gene clusters putatively required for synthesis of sphingolipid metabolism inhibitors in phylogenetically diverse species of the filamentous fungus Fusarium.</title>
        <authorList>
            <person name="Kim H.-S."/>
            <person name="Busman M."/>
            <person name="Brown D.W."/>
            <person name="Divon H."/>
            <person name="Uhlig S."/>
            <person name="Proctor R.H."/>
        </authorList>
    </citation>
    <scope>NUCLEOTIDE SEQUENCE</scope>
    <source>
        <strain evidence="10">NRRL 31653</strain>
    </source>
</reference>
<evidence type="ECO:0000256" key="3">
    <source>
        <dbReference type="ARBA" id="ARBA00012744"/>
    </source>
</evidence>
<keyword evidence="8" id="KW-0472">Membrane</keyword>
<keyword evidence="8" id="KW-0812">Transmembrane</keyword>
<comment type="similarity">
    <text evidence="2">Belongs to the glycosyl hydrolase 3 family.</text>
</comment>
<feature type="domain" description="Glycoside hydrolase family 3 C-terminal" evidence="9">
    <location>
        <begin position="234"/>
        <end position="322"/>
    </location>
</feature>
<evidence type="ECO:0000313" key="10">
    <source>
        <dbReference type="EMBL" id="KAF4501270.1"/>
    </source>
</evidence>
<dbReference type="EMBL" id="LUFC02000141">
    <property type="protein sequence ID" value="KAF4501270.1"/>
    <property type="molecule type" value="Genomic_DNA"/>
</dbReference>
<dbReference type="Pfam" id="PF01915">
    <property type="entry name" value="Glyco_hydro_3_C"/>
    <property type="match status" value="1"/>
</dbReference>
<evidence type="ECO:0000256" key="4">
    <source>
        <dbReference type="ARBA" id="ARBA00022729"/>
    </source>
</evidence>
<feature type="transmembrane region" description="Helical" evidence="8">
    <location>
        <begin position="166"/>
        <end position="185"/>
    </location>
</feature>
<dbReference type="Gene3D" id="1.20.1250.20">
    <property type="entry name" value="MFS general substrate transporter like domains"/>
    <property type="match status" value="1"/>
</dbReference>
<sequence length="403" mass="44147">MDDLKPRQSLDEQVGDAALSSDLKDSEGYIAQVDTEHHGNLKLARDGHTVLVPQPSDDTRDPLNWSPVKKHVIRFIVSFAAFLPDYGSAVGAVTLNPQATPFTRFILLSCEVVIATATAAWSAAATTFESFMAARILNGFFSTVAQGGGLMFIFDMFFFHERARKIYIWAAFIILSPASMPPAYINSPYSAFQQRVMQDGTFLYWDFESQDPVYANAGSDAGIVHKLIFYPMSIHKAGVRLVDQWIDHPNVTAVLFAHLPGQDAGSSLAEIIYRDQSPSGRLPYTVAKNESDYGELLMPVTADNASNYYTSANFTEGVYIDYRRFDAFNITPRYEFGFGLSYTTFEYSGLHLALTSAGANAPVLPPPGPVTEGRQASLWDSIAVVSEDVENSGAVAASAIPQL</sequence>
<dbReference type="AlphaFoldDB" id="A0A9P5BFI4"/>
<dbReference type="InterPro" id="IPR036881">
    <property type="entry name" value="Glyco_hydro_3_C_sf"/>
</dbReference>
<keyword evidence="5 10" id="KW-0378">Hydrolase</keyword>
<keyword evidence="8" id="KW-1133">Transmembrane helix</keyword>